<dbReference type="InterPro" id="IPR036165">
    <property type="entry name" value="YefM-like_sf"/>
</dbReference>
<evidence type="ECO:0000256" key="1">
    <source>
        <dbReference type="ARBA" id="ARBA00009981"/>
    </source>
</evidence>
<reference evidence="2 3" key="1">
    <citation type="submission" date="2021-05" db="EMBL/GenBank/DDBJ databases">
        <title>Mycobacterium acidophilum sp. nov., an extremely acid-tolerant member of the genus Mycobacterium.</title>
        <authorList>
            <person name="Xia J."/>
        </authorList>
    </citation>
    <scope>NUCLEOTIDE SEQUENCE [LARGE SCALE GENOMIC DNA]</scope>
    <source>
        <strain evidence="2 3">M1</strain>
    </source>
</reference>
<accession>A0ABS5RMP6</accession>
<dbReference type="Gene3D" id="3.40.1620.10">
    <property type="entry name" value="YefM-like domain"/>
    <property type="match status" value="1"/>
</dbReference>
<dbReference type="EMBL" id="JAHCLR010000039">
    <property type="protein sequence ID" value="MBS9535287.1"/>
    <property type="molecule type" value="Genomic_DNA"/>
</dbReference>
<comment type="similarity">
    <text evidence="1">Belongs to the phD/YefM antitoxin family.</text>
</comment>
<dbReference type="SUPFAM" id="SSF143120">
    <property type="entry name" value="YefM-like"/>
    <property type="match status" value="1"/>
</dbReference>
<protein>
    <submittedName>
        <fullName evidence="2">Prevent-host-death protein</fullName>
    </submittedName>
</protein>
<feature type="non-terminal residue" evidence="2">
    <location>
        <position position="134"/>
    </location>
</feature>
<dbReference type="Proteomes" id="UP001519535">
    <property type="component" value="Unassembled WGS sequence"/>
</dbReference>
<comment type="caution">
    <text evidence="2">The sequence shown here is derived from an EMBL/GenBank/DDBJ whole genome shotgun (WGS) entry which is preliminary data.</text>
</comment>
<gene>
    <name evidence="2" type="ORF">KIH27_17000</name>
</gene>
<evidence type="ECO:0000313" key="2">
    <source>
        <dbReference type="EMBL" id="MBS9535287.1"/>
    </source>
</evidence>
<organism evidence="2 3">
    <name type="scientific">Mycolicibacter acidiphilus</name>
    <dbReference type="NCBI Taxonomy" id="2835306"/>
    <lineage>
        <taxon>Bacteria</taxon>
        <taxon>Bacillati</taxon>
        <taxon>Actinomycetota</taxon>
        <taxon>Actinomycetes</taxon>
        <taxon>Mycobacteriales</taxon>
        <taxon>Mycobacteriaceae</taxon>
        <taxon>Mycolicibacter</taxon>
    </lineage>
</organism>
<dbReference type="RefSeq" id="WP_214094137.1">
    <property type="nucleotide sequence ID" value="NZ_JAHCLR010000039.1"/>
</dbReference>
<keyword evidence="3" id="KW-1185">Reference proteome</keyword>
<sequence length="134" mass="14490">MTTAAFRTTTRRSSDLSKHSAEVFAEAENHPVTVTRRDGEALVLMSQREAESRNHMLQFAAQLIGVAVDDTGPLPERMPKAFPWMLALSPGDRASCAQDLVDAARASFSTGQPYLVLAELTSWQETATAIAAGL</sequence>
<name>A0ABS5RMP6_9MYCO</name>
<proteinExistence type="inferred from homology"/>
<evidence type="ECO:0000313" key="3">
    <source>
        <dbReference type="Proteomes" id="UP001519535"/>
    </source>
</evidence>